<accession>A0ABR4J3K2</accession>
<comment type="caution">
    <text evidence="2">The sequence shown here is derived from an EMBL/GenBank/DDBJ whole genome shotgun (WGS) entry which is preliminary data.</text>
</comment>
<dbReference type="PANTHER" id="PTHR22893">
    <property type="entry name" value="NADH OXIDOREDUCTASE-RELATED"/>
    <property type="match status" value="1"/>
</dbReference>
<sequence>MAPTMLNSPLRLGQLDLKHRVVLAPLTRYRADDDHVPLDIVREYYAQRASVPGTLLVSEGTFITARAGGMNNVPGIWNDAQIQQWKTITNAVHARGSYIFCQLWALGRAAQPEVLAKEGYEVISSGNVPMADTSPVPRSLSKEEVRDWIEDYATAARNAIAAGFDGVEIHGANGYLCDQFLQDTSNNRADEWGGSVENRSRFGLEVAKAVSAAIGPERTGYRISPWSTFQGMRMQDLQPQFTHLAEHLRPLGLAYLHVVEPRISGSNTVDGDQEDHAFLLEAYGRDRPIILAGGFTADSAESMILQHSSYQIAIAFGRHFIANPDLPFRLVKGIALKQYDRTTFYTPKSPIGYVDLPFSKEFVAETPA</sequence>
<dbReference type="EMBL" id="JBFXLU010000222">
    <property type="protein sequence ID" value="KAL2834559.1"/>
    <property type="molecule type" value="Genomic_DNA"/>
</dbReference>
<reference evidence="2 3" key="1">
    <citation type="submission" date="2024-07" db="EMBL/GenBank/DDBJ databases">
        <title>Section-level genome sequencing and comparative genomics of Aspergillus sections Usti and Cavernicolus.</title>
        <authorList>
            <consortium name="Lawrence Berkeley National Laboratory"/>
            <person name="Nybo J.L."/>
            <person name="Vesth T.C."/>
            <person name="Theobald S."/>
            <person name="Frisvad J.C."/>
            <person name="Larsen T.O."/>
            <person name="Kjaerboelling I."/>
            <person name="Rothschild-Mancinelli K."/>
            <person name="Lyhne E.K."/>
            <person name="Kogle M.E."/>
            <person name="Barry K."/>
            <person name="Clum A."/>
            <person name="Na H."/>
            <person name="Ledsgaard L."/>
            <person name="Lin J."/>
            <person name="Lipzen A."/>
            <person name="Kuo A."/>
            <person name="Riley R."/>
            <person name="Mondo S."/>
            <person name="Labutti K."/>
            <person name="Haridas S."/>
            <person name="Pangalinan J."/>
            <person name="Salamov A.A."/>
            <person name="Simmons B.A."/>
            <person name="Magnuson J.K."/>
            <person name="Chen J."/>
            <person name="Drula E."/>
            <person name="Henrissat B."/>
            <person name="Wiebenga A."/>
            <person name="Lubbers R.J."/>
            <person name="Gomes A.C."/>
            <person name="Makela M.R."/>
            <person name="Stajich J."/>
            <person name="Grigoriev I.V."/>
            <person name="Mortensen U.H."/>
            <person name="De Vries R.P."/>
            <person name="Baker S.E."/>
            <person name="Andersen M.R."/>
        </authorList>
    </citation>
    <scope>NUCLEOTIDE SEQUENCE [LARGE SCALE GENOMIC DNA]</scope>
    <source>
        <strain evidence="2 3">CBS 123904</strain>
    </source>
</reference>
<dbReference type="PANTHER" id="PTHR22893:SF91">
    <property type="entry name" value="NADPH DEHYDROGENASE 2-RELATED"/>
    <property type="match status" value="1"/>
</dbReference>
<name>A0ABR4J3K2_9EURO</name>
<evidence type="ECO:0000259" key="1">
    <source>
        <dbReference type="Pfam" id="PF00724"/>
    </source>
</evidence>
<dbReference type="InterPro" id="IPR001155">
    <property type="entry name" value="OxRdtase_FMN_N"/>
</dbReference>
<protein>
    <recommendedName>
        <fullName evidence="1">NADH:flavin oxidoreductase/NADH oxidase N-terminal domain-containing protein</fullName>
    </recommendedName>
</protein>
<dbReference type="InterPro" id="IPR013785">
    <property type="entry name" value="Aldolase_TIM"/>
</dbReference>
<feature type="domain" description="NADH:flavin oxidoreductase/NADH oxidase N-terminal" evidence="1">
    <location>
        <begin position="8"/>
        <end position="336"/>
    </location>
</feature>
<dbReference type="Proteomes" id="UP001610446">
    <property type="component" value="Unassembled WGS sequence"/>
</dbReference>
<dbReference type="CDD" id="cd02933">
    <property type="entry name" value="OYE_like_FMN"/>
    <property type="match status" value="1"/>
</dbReference>
<dbReference type="SUPFAM" id="SSF51395">
    <property type="entry name" value="FMN-linked oxidoreductases"/>
    <property type="match status" value="1"/>
</dbReference>
<keyword evidence="3" id="KW-1185">Reference proteome</keyword>
<dbReference type="Gene3D" id="3.20.20.70">
    <property type="entry name" value="Aldolase class I"/>
    <property type="match status" value="1"/>
</dbReference>
<evidence type="ECO:0000313" key="3">
    <source>
        <dbReference type="Proteomes" id="UP001610446"/>
    </source>
</evidence>
<gene>
    <name evidence="2" type="ORF">BJY01DRAFT_253050</name>
</gene>
<dbReference type="Pfam" id="PF00724">
    <property type="entry name" value="Oxidored_FMN"/>
    <property type="match status" value="1"/>
</dbReference>
<dbReference type="InterPro" id="IPR045247">
    <property type="entry name" value="Oye-like"/>
</dbReference>
<proteinExistence type="predicted"/>
<evidence type="ECO:0000313" key="2">
    <source>
        <dbReference type="EMBL" id="KAL2834559.1"/>
    </source>
</evidence>
<organism evidence="2 3">
    <name type="scientific">Aspergillus pseudoustus</name>
    <dbReference type="NCBI Taxonomy" id="1810923"/>
    <lineage>
        <taxon>Eukaryota</taxon>
        <taxon>Fungi</taxon>
        <taxon>Dikarya</taxon>
        <taxon>Ascomycota</taxon>
        <taxon>Pezizomycotina</taxon>
        <taxon>Eurotiomycetes</taxon>
        <taxon>Eurotiomycetidae</taxon>
        <taxon>Eurotiales</taxon>
        <taxon>Aspergillaceae</taxon>
        <taxon>Aspergillus</taxon>
        <taxon>Aspergillus subgen. Nidulantes</taxon>
    </lineage>
</organism>